<evidence type="ECO:0000313" key="3">
    <source>
        <dbReference type="Proteomes" id="UP000234681"/>
    </source>
</evidence>
<organism evidence="2 3">
    <name type="scientific">Rattus norvegicus</name>
    <name type="common">Rat</name>
    <dbReference type="NCBI Taxonomy" id="10116"/>
    <lineage>
        <taxon>Eukaryota</taxon>
        <taxon>Metazoa</taxon>
        <taxon>Chordata</taxon>
        <taxon>Craniata</taxon>
        <taxon>Vertebrata</taxon>
        <taxon>Euteleostomi</taxon>
        <taxon>Mammalia</taxon>
        <taxon>Eutheria</taxon>
        <taxon>Euarchontoglires</taxon>
        <taxon>Glires</taxon>
        <taxon>Rodentia</taxon>
        <taxon>Myomorpha</taxon>
        <taxon>Muroidea</taxon>
        <taxon>Muridae</taxon>
        <taxon>Murinae</taxon>
        <taxon>Rattus</taxon>
    </lineage>
</organism>
<dbReference type="InterPro" id="IPR050196">
    <property type="entry name" value="Cytochrome_P450_Monoox"/>
</dbReference>
<reference evidence="2 3" key="1">
    <citation type="submission" date="2005-09" db="EMBL/GenBank/DDBJ databases">
        <authorList>
            <person name="Mural R.J."/>
            <person name="Li P.W."/>
            <person name="Adams M.D."/>
            <person name="Amanatides P.G."/>
            <person name="Baden-Tillson H."/>
            <person name="Barnstead M."/>
            <person name="Chin S.H."/>
            <person name="Dew I."/>
            <person name="Evans C.A."/>
            <person name="Ferriera S."/>
            <person name="Flanigan M."/>
            <person name="Fosler C."/>
            <person name="Glodek A."/>
            <person name="Gu Z."/>
            <person name="Holt R.A."/>
            <person name="Jennings D."/>
            <person name="Kraft C.L."/>
            <person name="Lu F."/>
            <person name="Nguyen T."/>
            <person name="Nusskern D.R."/>
            <person name="Pfannkoch C.M."/>
            <person name="Sitter C."/>
            <person name="Sutton G.G."/>
            <person name="Venter J.C."/>
            <person name="Wang Z."/>
            <person name="Woodage T."/>
            <person name="Zheng X.H."/>
            <person name="Zhong F."/>
        </authorList>
    </citation>
    <scope>NUCLEOTIDE SEQUENCE [LARGE SCALE GENOMIC DNA]</scope>
    <source>
        <strain>BN</strain>
        <strain evidence="3">Sprague-Dawley</strain>
    </source>
</reference>
<dbReference type="PANTHER" id="PTHR24291:SF47">
    <property type="entry name" value="CYTOCHROME P450 4A14-RELATED"/>
    <property type="match status" value="1"/>
</dbReference>
<dbReference type="EMBL" id="CH474008">
    <property type="protein sequence ID" value="EDL90313.1"/>
    <property type="molecule type" value="Genomic_DNA"/>
</dbReference>
<evidence type="ECO:0000256" key="1">
    <source>
        <dbReference type="ARBA" id="ARBA00010617"/>
    </source>
</evidence>
<name>A6JZ40_RAT</name>
<sequence>MFEGHDTAARGISWIFYALPTHPEHQERCKEEVQSILGDGTSVTWDHLDQMPYTTMCIKKALRLYPPGPAVSRELSTPVTFPDGCSSPKNSHFCPLDFSLHFWPSSQPKVMTKPRGA</sequence>
<dbReference type="InterPro" id="IPR001128">
    <property type="entry name" value="Cyt_P450"/>
</dbReference>
<gene>
    <name evidence="2" type="ORF">rCG_50215</name>
</gene>
<dbReference type="AlphaFoldDB" id="A6JZ40"/>
<dbReference type="GO" id="GO:0004497">
    <property type="term" value="F:monooxygenase activity"/>
    <property type="evidence" value="ECO:0007669"/>
    <property type="project" value="InterPro"/>
</dbReference>
<protein>
    <submittedName>
        <fullName evidence="2">RCG50215</fullName>
    </submittedName>
</protein>
<dbReference type="Proteomes" id="UP000234681">
    <property type="component" value="Chromosome 5"/>
</dbReference>
<dbReference type="Pfam" id="PF00067">
    <property type="entry name" value="p450"/>
    <property type="match status" value="1"/>
</dbReference>
<dbReference type="GO" id="GO:0016705">
    <property type="term" value="F:oxidoreductase activity, acting on paired donors, with incorporation or reduction of molecular oxygen"/>
    <property type="evidence" value="ECO:0007669"/>
    <property type="project" value="InterPro"/>
</dbReference>
<evidence type="ECO:0000313" key="2">
    <source>
        <dbReference type="EMBL" id="EDL90313.1"/>
    </source>
</evidence>
<proteinExistence type="inferred from homology"/>
<dbReference type="Gene3D" id="1.10.630.10">
    <property type="entry name" value="Cytochrome P450"/>
    <property type="match status" value="1"/>
</dbReference>
<dbReference type="InterPro" id="IPR036396">
    <property type="entry name" value="Cyt_P450_sf"/>
</dbReference>
<dbReference type="PANTHER" id="PTHR24291">
    <property type="entry name" value="CYTOCHROME P450 FAMILY 4"/>
    <property type="match status" value="1"/>
</dbReference>
<comment type="similarity">
    <text evidence="1">Belongs to the cytochrome P450 family.</text>
</comment>
<dbReference type="GO" id="GO:0020037">
    <property type="term" value="F:heme binding"/>
    <property type="evidence" value="ECO:0007669"/>
    <property type="project" value="InterPro"/>
</dbReference>
<accession>A6JZ40</accession>
<dbReference type="SUPFAM" id="SSF48264">
    <property type="entry name" value="Cytochrome P450"/>
    <property type="match status" value="1"/>
</dbReference>
<dbReference type="GO" id="GO:0005506">
    <property type="term" value="F:iron ion binding"/>
    <property type="evidence" value="ECO:0007669"/>
    <property type="project" value="InterPro"/>
</dbReference>